<proteinExistence type="predicted"/>
<gene>
    <name evidence="2" type="ORF">ACFQ2K_22020</name>
</gene>
<dbReference type="EMBL" id="JBHTGL010000008">
    <property type="protein sequence ID" value="MFD0625034.1"/>
    <property type="molecule type" value="Genomic_DNA"/>
</dbReference>
<evidence type="ECO:0000313" key="2">
    <source>
        <dbReference type="EMBL" id="MFD0625034.1"/>
    </source>
</evidence>
<comment type="caution">
    <text evidence="2">The sequence shown here is derived from an EMBL/GenBank/DDBJ whole genome shotgun (WGS) entry which is preliminary data.</text>
</comment>
<name>A0ABW2WU28_9ACTN</name>
<feature type="compositionally biased region" description="Basic and acidic residues" evidence="1">
    <location>
        <begin position="8"/>
        <end position="19"/>
    </location>
</feature>
<evidence type="ECO:0000313" key="3">
    <source>
        <dbReference type="Proteomes" id="UP001596915"/>
    </source>
</evidence>
<accession>A0ABW2WU28</accession>
<feature type="region of interest" description="Disordered" evidence="1">
    <location>
        <begin position="68"/>
        <end position="106"/>
    </location>
</feature>
<sequence>MAGAGARHGPDGEHHDGDGRGTGTGAAPGPDDAGLYPALVARLREAGLDPDVEQLRDALWLARWARHPDAPPADAEGQGYIPAVHLPRSARTGGPTPSPPTPRPTP</sequence>
<reference evidence="3" key="1">
    <citation type="journal article" date="2019" name="Int. J. Syst. Evol. Microbiol.">
        <title>The Global Catalogue of Microorganisms (GCM) 10K type strain sequencing project: providing services to taxonomists for standard genome sequencing and annotation.</title>
        <authorList>
            <consortium name="The Broad Institute Genomics Platform"/>
            <consortium name="The Broad Institute Genome Sequencing Center for Infectious Disease"/>
            <person name="Wu L."/>
            <person name="Ma J."/>
        </authorList>
    </citation>
    <scope>NUCLEOTIDE SEQUENCE [LARGE SCALE GENOMIC DNA]</scope>
    <source>
        <strain evidence="3">JCM 12607</strain>
    </source>
</reference>
<keyword evidence="3" id="KW-1185">Reference proteome</keyword>
<protein>
    <submittedName>
        <fullName evidence="2">Uncharacterized protein</fullName>
    </submittedName>
</protein>
<feature type="region of interest" description="Disordered" evidence="1">
    <location>
        <begin position="1"/>
        <end position="34"/>
    </location>
</feature>
<evidence type="ECO:0000256" key="1">
    <source>
        <dbReference type="SAM" id="MobiDB-lite"/>
    </source>
</evidence>
<organism evidence="2 3">
    <name type="scientific">Streptomyces sanglieri</name>
    <dbReference type="NCBI Taxonomy" id="193460"/>
    <lineage>
        <taxon>Bacteria</taxon>
        <taxon>Bacillati</taxon>
        <taxon>Actinomycetota</taxon>
        <taxon>Actinomycetes</taxon>
        <taxon>Kitasatosporales</taxon>
        <taxon>Streptomycetaceae</taxon>
        <taxon>Streptomyces</taxon>
    </lineage>
</organism>
<dbReference type="Proteomes" id="UP001596915">
    <property type="component" value="Unassembled WGS sequence"/>
</dbReference>
<feature type="compositionally biased region" description="Pro residues" evidence="1">
    <location>
        <begin position="96"/>
        <end position="106"/>
    </location>
</feature>